<feature type="transmembrane region" description="Helical" evidence="1">
    <location>
        <begin position="7"/>
        <end position="26"/>
    </location>
</feature>
<organism evidence="2">
    <name type="scientific">Candidatus Nitrotoga fabula</name>
    <dbReference type="NCBI Taxonomy" id="2182327"/>
    <lineage>
        <taxon>Bacteria</taxon>
        <taxon>Pseudomonadati</taxon>
        <taxon>Pseudomonadota</taxon>
        <taxon>Betaproteobacteria</taxon>
        <taxon>Nitrosomonadales</taxon>
        <taxon>Gallionellaceae</taxon>
        <taxon>Candidatus Nitrotoga</taxon>
    </lineage>
</organism>
<keyword evidence="1" id="KW-1133">Transmembrane helix</keyword>
<gene>
    <name evidence="2" type="ORF">NITFAB_0456</name>
</gene>
<evidence type="ECO:0000256" key="1">
    <source>
        <dbReference type="SAM" id="Phobius"/>
    </source>
</evidence>
<dbReference type="EMBL" id="LS423452">
    <property type="protein sequence ID" value="SPS04867.1"/>
    <property type="molecule type" value="Genomic_DNA"/>
</dbReference>
<keyword evidence="1" id="KW-0812">Transmembrane</keyword>
<accession>A0A2X0QTQ8</accession>
<reference evidence="2" key="1">
    <citation type="submission" date="2018-05" db="EMBL/GenBank/DDBJ databases">
        <authorList>
            <person name="Lanie J.A."/>
            <person name="Ng W.-L."/>
            <person name="Kazmierczak K.M."/>
            <person name="Andrzejewski T.M."/>
            <person name="Davidsen T.M."/>
            <person name="Wayne K.J."/>
            <person name="Tettelin H."/>
            <person name="Glass J.I."/>
            <person name="Rusch D."/>
            <person name="Podicherti R."/>
            <person name="Tsui H.-C.T."/>
            <person name="Winkler M.E."/>
        </authorList>
    </citation>
    <scope>NUCLEOTIDE SEQUENCE</scope>
    <source>
        <strain evidence="2">KNB</strain>
    </source>
</reference>
<sequence length="33" mass="4048">MSAKTRHYMILNLLILAFILTIKQYYDYFYDGQ</sequence>
<dbReference type="AlphaFoldDB" id="A0A2X0QTQ8"/>
<proteinExistence type="predicted"/>
<keyword evidence="1" id="KW-0472">Membrane</keyword>
<protein>
    <submittedName>
        <fullName evidence="2">Uncharacterized protein</fullName>
    </submittedName>
</protein>
<name>A0A2X0QTQ8_9PROT</name>
<evidence type="ECO:0000313" key="2">
    <source>
        <dbReference type="EMBL" id="SPS04867.1"/>
    </source>
</evidence>